<keyword evidence="5" id="KW-0378">Hydrolase</keyword>
<dbReference type="GO" id="GO:0005576">
    <property type="term" value="C:extracellular region"/>
    <property type="evidence" value="ECO:0007669"/>
    <property type="project" value="UniProtKB-SubCell"/>
</dbReference>
<keyword evidence="7" id="KW-0865">Zymogen</keyword>
<reference evidence="11" key="1">
    <citation type="journal article" date="2020" name="mSystems">
        <title>Genome- and Community-Level Interaction Insights into Carbon Utilization and Element Cycling Functions of Hydrothermarchaeota in Hydrothermal Sediment.</title>
        <authorList>
            <person name="Zhou Z."/>
            <person name="Liu Y."/>
            <person name="Xu W."/>
            <person name="Pan J."/>
            <person name="Luo Z.H."/>
            <person name="Li M."/>
        </authorList>
    </citation>
    <scope>NUCLEOTIDE SEQUENCE [LARGE SCALE GENOMIC DNA]</scope>
    <source>
        <strain evidence="11">HyVt-76</strain>
    </source>
</reference>
<dbReference type="InterPro" id="IPR013783">
    <property type="entry name" value="Ig-like_fold"/>
</dbReference>
<dbReference type="Proteomes" id="UP000886111">
    <property type="component" value="Unassembled WGS sequence"/>
</dbReference>
<evidence type="ECO:0000313" key="11">
    <source>
        <dbReference type="EMBL" id="HHE55259.1"/>
    </source>
</evidence>
<evidence type="ECO:0000256" key="3">
    <source>
        <dbReference type="ARBA" id="ARBA00022723"/>
    </source>
</evidence>
<dbReference type="InterPro" id="IPR005536">
    <property type="entry name" value="Peptidase_C25_Ig-like_domain"/>
</dbReference>
<dbReference type="InterPro" id="IPR029031">
    <property type="entry name" value="Gingipain_N_sf"/>
</dbReference>
<gene>
    <name evidence="11" type="ORF">ENL21_05710</name>
</gene>
<dbReference type="Pfam" id="PF08126">
    <property type="entry name" value="Propeptide_C25"/>
    <property type="match status" value="1"/>
</dbReference>
<dbReference type="Gene3D" id="2.60.40.3800">
    <property type="match status" value="1"/>
</dbReference>
<keyword evidence="4" id="KW-0732">Signal</keyword>
<protein>
    <recommendedName>
        <fullName evidence="12">Gingipain domain-containing protein</fullName>
    </recommendedName>
</protein>
<feature type="domain" description="Gingipain propeptide" evidence="10">
    <location>
        <begin position="10"/>
        <end position="172"/>
    </location>
</feature>
<feature type="non-terminal residue" evidence="11">
    <location>
        <position position="1"/>
    </location>
</feature>
<feature type="non-terminal residue" evidence="11">
    <location>
        <position position="712"/>
    </location>
</feature>
<evidence type="ECO:0000256" key="5">
    <source>
        <dbReference type="ARBA" id="ARBA00022801"/>
    </source>
</evidence>
<feature type="domain" description="Gingipain" evidence="8">
    <location>
        <begin position="222"/>
        <end position="560"/>
    </location>
</feature>
<evidence type="ECO:0000256" key="2">
    <source>
        <dbReference type="ARBA" id="ARBA00022525"/>
    </source>
</evidence>
<evidence type="ECO:0000259" key="8">
    <source>
        <dbReference type="Pfam" id="PF01364"/>
    </source>
</evidence>
<evidence type="ECO:0000256" key="4">
    <source>
        <dbReference type="ARBA" id="ARBA00022729"/>
    </source>
</evidence>
<organism evidence="11">
    <name type="scientific">Caldithrix abyssi</name>
    <dbReference type="NCBI Taxonomy" id="187145"/>
    <lineage>
        <taxon>Bacteria</taxon>
        <taxon>Pseudomonadati</taxon>
        <taxon>Calditrichota</taxon>
        <taxon>Calditrichia</taxon>
        <taxon>Calditrichales</taxon>
        <taxon>Calditrichaceae</taxon>
        <taxon>Caldithrix</taxon>
    </lineage>
</organism>
<dbReference type="Gene3D" id="2.60.40.10">
    <property type="entry name" value="Immunoglobulins"/>
    <property type="match status" value="1"/>
</dbReference>
<dbReference type="GO" id="GO:0006508">
    <property type="term" value="P:proteolysis"/>
    <property type="evidence" value="ECO:0007669"/>
    <property type="project" value="InterPro"/>
</dbReference>
<keyword evidence="6" id="KW-0106">Calcium</keyword>
<keyword evidence="3" id="KW-0479">Metal-binding</keyword>
<evidence type="ECO:0000256" key="1">
    <source>
        <dbReference type="ARBA" id="ARBA00004613"/>
    </source>
</evidence>
<feature type="domain" description="Peptidase C25 Ig-like" evidence="9">
    <location>
        <begin position="612"/>
        <end position="686"/>
    </location>
</feature>
<dbReference type="SUPFAM" id="SSF52129">
    <property type="entry name" value="Caspase-like"/>
    <property type="match status" value="1"/>
</dbReference>
<comment type="subcellular location">
    <subcellularLocation>
        <location evidence="1">Secreted</location>
    </subcellularLocation>
</comment>
<dbReference type="InterPro" id="IPR038490">
    <property type="entry name" value="Gingipain_propep_sf"/>
</dbReference>
<comment type="caution">
    <text evidence="11">The sequence shown here is derived from an EMBL/GenBank/DDBJ whole genome shotgun (WGS) entry which is preliminary data.</text>
</comment>
<evidence type="ECO:0008006" key="12">
    <source>
        <dbReference type="Google" id="ProtNLM"/>
    </source>
</evidence>
<dbReference type="Gene3D" id="3.40.50.1460">
    <property type="match status" value="1"/>
</dbReference>
<dbReference type="Pfam" id="PF03785">
    <property type="entry name" value="Peptidase_C25_C"/>
    <property type="match status" value="1"/>
</dbReference>
<accession>A0A7V5H3M3</accession>
<dbReference type="Gene3D" id="3.40.50.10390">
    <property type="entry name" value="Gingipain r, domain 1"/>
    <property type="match status" value="1"/>
</dbReference>
<proteinExistence type="predicted"/>
<dbReference type="AlphaFoldDB" id="A0A7V5H3M3"/>
<dbReference type="Pfam" id="PF01364">
    <property type="entry name" value="Peptidase_C25"/>
    <property type="match status" value="1"/>
</dbReference>
<dbReference type="InterPro" id="IPR001769">
    <property type="entry name" value="Gingipain"/>
</dbReference>
<dbReference type="InterPro" id="IPR012600">
    <property type="entry name" value="Propeptide_C25"/>
</dbReference>
<dbReference type="EMBL" id="DRTD01000421">
    <property type="protein sequence ID" value="HHE55259.1"/>
    <property type="molecule type" value="Genomic_DNA"/>
</dbReference>
<keyword evidence="2" id="KW-0964">Secreted</keyword>
<name>A0A7V5H3M3_CALAY</name>
<dbReference type="InterPro" id="IPR029030">
    <property type="entry name" value="Caspase-like_dom_sf"/>
</dbReference>
<evidence type="ECO:0000259" key="9">
    <source>
        <dbReference type="Pfam" id="PF03785"/>
    </source>
</evidence>
<sequence>DSWGQHGFNLIKSDDNEVEIVFSVKNFSLLQKEINGNIRDVIQLPKTFLPHDAGKPNLPALSCFIAIPQGAEIDLQILETRNDEFRDLDIAPAPRIPFDTEQGPLEYPQDETVYNTNVFYPENIISISEPRQIRGVDVVLVGITPFQYNPVTRELKVFRDIRLKINFGNNREVFGEERLRSRWWEPILNDLLLNYSSLPRKNFSINTTQSEENRGSVENVEYLIITPDDPVFLAWADSLRVFRNQQGIKTGVVTTTEIGGNTFEAIESYVDNAYYNWATPPSAVLLLGDDGSSGNTITSSADMPHPYSGTYVSDNYYADVDGDDLPDIVFSRITARNEEELQNTVGKILDYERHPPTSHDFYDHPVTAMGWQTERWFQLCSEIINGFWEHKLGKQPVRENAIYSGTPGDVWSTATNTDEVVDYFGPNGLGYIPQTPEHLTDWGGNATRLNSDINNGAFMVQHRDHGSETGWGEPDYSINDLSGLNNNDLTFVFSVNCLTGKFNWSDECFAEAFHRHSKRALGIIAATQVSYSFVNDTYTWGMYDNMWPEFMPDKETWFGTRFILPAFGNAAGKYFLQQSNWPYNDGDKQITYYLFHHHGGSFSMVYSEVPQYLSVTHNDVVEATASTFGVTADEGSLIGLSVNGEWIASADGTGELVEIPIPKLQVGDTLLVTVTKQNYFRYQAPVQVVSSSGPYVTVSSWEIDDQQLGSNN</sequence>
<evidence type="ECO:0000256" key="6">
    <source>
        <dbReference type="ARBA" id="ARBA00022837"/>
    </source>
</evidence>
<evidence type="ECO:0000259" key="10">
    <source>
        <dbReference type="Pfam" id="PF08126"/>
    </source>
</evidence>
<evidence type="ECO:0000256" key="7">
    <source>
        <dbReference type="ARBA" id="ARBA00023145"/>
    </source>
</evidence>
<dbReference type="GO" id="GO:0046872">
    <property type="term" value="F:metal ion binding"/>
    <property type="evidence" value="ECO:0007669"/>
    <property type="project" value="UniProtKB-KW"/>
</dbReference>
<dbReference type="GO" id="GO:0004197">
    <property type="term" value="F:cysteine-type endopeptidase activity"/>
    <property type="evidence" value="ECO:0007669"/>
    <property type="project" value="InterPro"/>
</dbReference>